<dbReference type="PANTHER" id="PTHR33304:SF36">
    <property type="entry name" value="GB|AAF26970.1-RELATED"/>
    <property type="match status" value="1"/>
</dbReference>
<evidence type="ECO:0000256" key="5">
    <source>
        <dbReference type="ARBA" id="ARBA00023163"/>
    </source>
</evidence>
<dbReference type="Gramene" id="OMP06589">
    <property type="protein sequence ID" value="OMP06589"/>
    <property type="gene ID" value="CCACVL1_01493"/>
</dbReference>
<evidence type="ECO:0000313" key="8">
    <source>
        <dbReference type="EMBL" id="OMP06589.1"/>
    </source>
</evidence>
<evidence type="ECO:0000256" key="6">
    <source>
        <dbReference type="SAM" id="MobiDB-lite"/>
    </source>
</evidence>
<dbReference type="OMA" id="STICHYS"/>
<dbReference type="PANTHER" id="PTHR33304">
    <property type="match status" value="1"/>
</dbReference>
<evidence type="ECO:0000259" key="7">
    <source>
        <dbReference type="Pfam" id="PF23121"/>
    </source>
</evidence>
<keyword evidence="5" id="KW-0804">Transcription</keyword>
<sequence>MKNNTGVPPKVKFLPPEAVRNLNAGASTVVTTARPYLESHSKERVDPPTAIDPPYAPRTKPRARENETVPADCSLRCTQREGDRETARVDYSARPSGSAFLPRYRETARPSESAFLQGDRETAYVDCSARSSGSGEKETARQYCFARPSRSRTYHHPIVPAMERIWRGTFEILDHIDITLQGLQFCEEFSAYPASTVSHKAYMFTKQIANVIQFRLCELNSLCHEIFKTDPPSATDIALYFYATDNKTSKVNYSTLLKLMNKNKLMLKSRMGSAELLVFSSKFLPTEFKCESH</sequence>
<keyword evidence="4" id="KW-0805">Transcription regulation</keyword>
<protein>
    <recommendedName>
        <fullName evidence="7">AIPP2-like SPOC-like domain-containing protein</fullName>
    </recommendedName>
</protein>
<evidence type="ECO:0000256" key="1">
    <source>
        <dbReference type="ARBA" id="ARBA00022723"/>
    </source>
</evidence>
<dbReference type="GO" id="GO:0140566">
    <property type="term" value="F:histone reader activity"/>
    <property type="evidence" value="ECO:0007669"/>
    <property type="project" value="InterPro"/>
</dbReference>
<feature type="compositionally biased region" description="Basic and acidic residues" evidence="6">
    <location>
        <begin position="37"/>
        <end position="46"/>
    </location>
</feature>
<dbReference type="InterPro" id="IPR049914">
    <property type="entry name" value="PHD1-3/5-6"/>
</dbReference>
<reference evidence="8 9" key="1">
    <citation type="submission" date="2013-09" db="EMBL/GenBank/DDBJ databases">
        <title>Corchorus capsularis genome sequencing.</title>
        <authorList>
            <person name="Alam M."/>
            <person name="Haque M.S."/>
            <person name="Islam M.S."/>
            <person name="Emdad E.M."/>
            <person name="Islam M.M."/>
            <person name="Ahmed B."/>
            <person name="Halim A."/>
            <person name="Hossen Q.M.M."/>
            <person name="Hossain M.Z."/>
            <person name="Ahmed R."/>
            <person name="Khan M.M."/>
            <person name="Islam R."/>
            <person name="Rashid M.M."/>
            <person name="Khan S.A."/>
            <person name="Rahman M.S."/>
            <person name="Alam M."/>
        </authorList>
    </citation>
    <scope>NUCLEOTIDE SEQUENCE [LARGE SCALE GENOMIC DNA]</scope>
    <source>
        <strain evidence="9">cv. CVL-1</strain>
        <tissue evidence="8">Whole seedling</tissue>
    </source>
</reference>
<keyword evidence="9" id="KW-1185">Reference proteome</keyword>
<evidence type="ECO:0000313" key="9">
    <source>
        <dbReference type="Proteomes" id="UP000188268"/>
    </source>
</evidence>
<name>A0A1R3KHQ1_COCAP</name>
<dbReference type="STRING" id="210143.A0A1R3KHQ1"/>
<dbReference type="Proteomes" id="UP000188268">
    <property type="component" value="Unassembled WGS sequence"/>
</dbReference>
<organism evidence="8 9">
    <name type="scientific">Corchorus capsularis</name>
    <name type="common">Jute</name>
    <dbReference type="NCBI Taxonomy" id="210143"/>
    <lineage>
        <taxon>Eukaryota</taxon>
        <taxon>Viridiplantae</taxon>
        <taxon>Streptophyta</taxon>
        <taxon>Embryophyta</taxon>
        <taxon>Tracheophyta</taxon>
        <taxon>Spermatophyta</taxon>
        <taxon>Magnoliopsida</taxon>
        <taxon>eudicotyledons</taxon>
        <taxon>Gunneridae</taxon>
        <taxon>Pentapetalae</taxon>
        <taxon>rosids</taxon>
        <taxon>malvids</taxon>
        <taxon>Malvales</taxon>
        <taxon>Malvaceae</taxon>
        <taxon>Grewioideae</taxon>
        <taxon>Apeibeae</taxon>
        <taxon>Corchorus</taxon>
    </lineage>
</organism>
<dbReference type="GO" id="GO:0008270">
    <property type="term" value="F:zinc ion binding"/>
    <property type="evidence" value="ECO:0007669"/>
    <property type="project" value="UniProtKB-KW"/>
</dbReference>
<dbReference type="InterPro" id="IPR056280">
    <property type="entry name" value="AIPP2-like_SPOC"/>
</dbReference>
<accession>A0A1R3KHQ1</accession>
<keyword evidence="2" id="KW-0863">Zinc-finger</keyword>
<gene>
    <name evidence="8" type="ORF">CCACVL1_01493</name>
</gene>
<dbReference type="OrthoDB" id="651601at2759"/>
<keyword evidence="3" id="KW-0862">Zinc</keyword>
<comment type="caution">
    <text evidence="8">The sequence shown here is derived from an EMBL/GenBank/DDBJ whole genome shotgun (WGS) entry which is preliminary data.</text>
</comment>
<dbReference type="Pfam" id="PF23121">
    <property type="entry name" value="SPOC_AIPP2"/>
    <property type="match status" value="1"/>
</dbReference>
<keyword evidence="1" id="KW-0479">Metal-binding</keyword>
<feature type="region of interest" description="Disordered" evidence="6">
    <location>
        <begin position="35"/>
        <end position="68"/>
    </location>
</feature>
<proteinExistence type="predicted"/>
<feature type="domain" description="AIPP2-like SPOC-like" evidence="7">
    <location>
        <begin position="166"/>
        <end position="289"/>
    </location>
</feature>
<dbReference type="AlphaFoldDB" id="A0A1R3KHQ1"/>
<dbReference type="GO" id="GO:0034244">
    <property type="term" value="P:negative regulation of transcription elongation by RNA polymerase II"/>
    <property type="evidence" value="ECO:0007669"/>
    <property type="project" value="InterPro"/>
</dbReference>
<evidence type="ECO:0000256" key="4">
    <source>
        <dbReference type="ARBA" id="ARBA00023015"/>
    </source>
</evidence>
<evidence type="ECO:0000256" key="3">
    <source>
        <dbReference type="ARBA" id="ARBA00022833"/>
    </source>
</evidence>
<evidence type="ECO:0000256" key="2">
    <source>
        <dbReference type="ARBA" id="ARBA00022771"/>
    </source>
</evidence>
<dbReference type="EMBL" id="AWWV01004856">
    <property type="protein sequence ID" value="OMP06589.1"/>
    <property type="molecule type" value="Genomic_DNA"/>
</dbReference>